<keyword evidence="6" id="KW-0106">Calcium</keyword>
<evidence type="ECO:0000313" key="9">
    <source>
        <dbReference type="Proteomes" id="UP001302349"/>
    </source>
</evidence>
<evidence type="ECO:0000259" key="7">
    <source>
        <dbReference type="Pfam" id="PF00884"/>
    </source>
</evidence>
<protein>
    <submittedName>
        <fullName evidence="8">Sulfatase</fullName>
    </submittedName>
</protein>
<gene>
    <name evidence="8" type="ORF">RT717_20685</name>
</gene>
<comment type="similarity">
    <text evidence="2">Belongs to the sulfatase family.</text>
</comment>
<accession>A0ABZ0IKF6</accession>
<evidence type="ECO:0000313" key="8">
    <source>
        <dbReference type="EMBL" id="WOK05494.1"/>
    </source>
</evidence>
<keyword evidence="9" id="KW-1185">Reference proteome</keyword>
<reference evidence="8 9" key="1">
    <citation type="journal article" date="2023" name="Microbiol. Resour. Announc.">
        <title>Complete Genome Sequence of Imperialibacter roseus strain P4T.</title>
        <authorList>
            <person name="Tizabi D.R."/>
            <person name="Bachvaroff T."/>
            <person name="Hill R.T."/>
        </authorList>
    </citation>
    <scope>NUCLEOTIDE SEQUENCE [LARGE SCALE GENOMIC DNA]</scope>
    <source>
        <strain evidence="8 9">P4T</strain>
    </source>
</reference>
<dbReference type="InterPro" id="IPR035874">
    <property type="entry name" value="IDS"/>
</dbReference>
<proteinExistence type="inferred from homology"/>
<dbReference type="Proteomes" id="UP001302349">
    <property type="component" value="Chromosome"/>
</dbReference>
<keyword evidence="5" id="KW-0378">Hydrolase</keyword>
<evidence type="ECO:0000256" key="1">
    <source>
        <dbReference type="ARBA" id="ARBA00001913"/>
    </source>
</evidence>
<dbReference type="PANTHER" id="PTHR45953:SF1">
    <property type="entry name" value="IDURONATE 2-SULFATASE"/>
    <property type="match status" value="1"/>
</dbReference>
<dbReference type="InterPro" id="IPR000917">
    <property type="entry name" value="Sulfatase_N"/>
</dbReference>
<dbReference type="Pfam" id="PF00884">
    <property type="entry name" value="Sulfatase"/>
    <property type="match status" value="1"/>
</dbReference>
<evidence type="ECO:0000256" key="2">
    <source>
        <dbReference type="ARBA" id="ARBA00008779"/>
    </source>
</evidence>
<dbReference type="PROSITE" id="PS51257">
    <property type="entry name" value="PROKAR_LIPOPROTEIN"/>
    <property type="match status" value="1"/>
</dbReference>
<evidence type="ECO:0000256" key="5">
    <source>
        <dbReference type="ARBA" id="ARBA00022801"/>
    </source>
</evidence>
<keyword evidence="3" id="KW-0479">Metal-binding</keyword>
<dbReference type="InterPro" id="IPR017850">
    <property type="entry name" value="Alkaline_phosphatase_core_sf"/>
</dbReference>
<comment type="cofactor">
    <cofactor evidence="1">
        <name>Ca(2+)</name>
        <dbReference type="ChEBI" id="CHEBI:29108"/>
    </cofactor>
</comment>
<name>A0ABZ0IKF6_9BACT</name>
<dbReference type="PANTHER" id="PTHR45953">
    <property type="entry name" value="IDURONATE 2-SULFATASE"/>
    <property type="match status" value="1"/>
</dbReference>
<feature type="domain" description="Sulfatase N-terminal" evidence="7">
    <location>
        <begin position="32"/>
        <end position="367"/>
    </location>
</feature>
<dbReference type="RefSeq" id="WP_317488255.1">
    <property type="nucleotide sequence ID" value="NZ_CP136051.1"/>
</dbReference>
<dbReference type="CDD" id="cd16030">
    <property type="entry name" value="iduronate-2-sulfatase"/>
    <property type="match status" value="1"/>
</dbReference>
<sequence length="461" mass="51256">MTYRLKLFGVLCLGVSSIFSCTPKEKVHKPTNVLFIIVDDLRPELGCYGHPVVQSPNIDRIAGEGVLFKNAFCNIPVCGASRASFLTGLRPMQNRFLTYMTYAQDDAPGAISLPQYFKDNGYTTVSNGKVFHNEDDHAAAWDINWRPSDLLDYHTAENSGTDMANRGRPYERGNVPDSVYNDAKIAAKSIIDLKALAAAGKPFFMAVGFLKPHLPFNAPEKYWQLYDGKVTLPDNNYVPAGAPARSVHNSGELRNYADVPKEGPVSDSLALTLIQGYYASVSYVDAQIGKVLDELKELGLDKNTHIVLIGDHGYNLLEHTMWCKHCNYRNSLRSTMIWKSPKAKAGSISNAIVEYVDIFPTLADLAGLPKPAQLQGESLMVELVSPSTAPAGFAISRWTNGYTITTPDYAYTEWVNDSLQWQDEMLYDHRSDLEENENIAAGNQTVVDSLSKLLRKNWRLE</sequence>
<dbReference type="EMBL" id="CP136051">
    <property type="protein sequence ID" value="WOK05494.1"/>
    <property type="molecule type" value="Genomic_DNA"/>
</dbReference>
<organism evidence="8 9">
    <name type="scientific">Imperialibacter roseus</name>
    <dbReference type="NCBI Taxonomy" id="1324217"/>
    <lineage>
        <taxon>Bacteria</taxon>
        <taxon>Pseudomonadati</taxon>
        <taxon>Bacteroidota</taxon>
        <taxon>Cytophagia</taxon>
        <taxon>Cytophagales</taxon>
        <taxon>Flammeovirgaceae</taxon>
        <taxon>Imperialibacter</taxon>
    </lineage>
</organism>
<dbReference type="Gene3D" id="3.40.720.10">
    <property type="entry name" value="Alkaline Phosphatase, subunit A"/>
    <property type="match status" value="1"/>
</dbReference>
<evidence type="ECO:0000256" key="6">
    <source>
        <dbReference type="ARBA" id="ARBA00022837"/>
    </source>
</evidence>
<evidence type="ECO:0000256" key="3">
    <source>
        <dbReference type="ARBA" id="ARBA00022723"/>
    </source>
</evidence>
<keyword evidence="4" id="KW-0732">Signal</keyword>
<evidence type="ECO:0000256" key="4">
    <source>
        <dbReference type="ARBA" id="ARBA00022729"/>
    </source>
</evidence>
<dbReference type="SUPFAM" id="SSF53649">
    <property type="entry name" value="Alkaline phosphatase-like"/>
    <property type="match status" value="1"/>
</dbReference>